<organism evidence="5">
    <name type="scientific">uncultured Caudovirales phage</name>
    <dbReference type="NCBI Taxonomy" id="2100421"/>
    <lineage>
        <taxon>Viruses</taxon>
        <taxon>Duplodnaviria</taxon>
        <taxon>Heunggongvirae</taxon>
        <taxon>Uroviricota</taxon>
        <taxon>Caudoviricetes</taxon>
        <taxon>Peduoviridae</taxon>
        <taxon>Maltschvirus</taxon>
        <taxon>Maltschvirus maltsch</taxon>
    </lineage>
</organism>
<dbReference type="EMBL" id="LR796633">
    <property type="protein sequence ID" value="CAB4156123.1"/>
    <property type="molecule type" value="Genomic_DNA"/>
</dbReference>
<sequence>MTAVDLEELERIEQHHKLGQRGWSGNFDQDYKIMCELHQDRAWLITALREARGKALPAGCVAVCRLCKQPEDLFGDNGCAGIKGYEPTITESRMCPLVNDQPSALKEPT</sequence>
<evidence type="ECO:0000313" key="5">
    <source>
        <dbReference type="EMBL" id="CAB4210912.1"/>
    </source>
</evidence>
<protein>
    <submittedName>
        <fullName evidence="5">Uncharacterized protein</fullName>
    </submittedName>
</protein>
<proteinExistence type="predicted"/>
<dbReference type="EMBL" id="LR796833">
    <property type="protein sequence ID" value="CAB4168658.1"/>
    <property type="molecule type" value="Genomic_DNA"/>
</dbReference>
<dbReference type="EMBL" id="LR797012">
    <property type="protein sequence ID" value="CAB4180965.1"/>
    <property type="molecule type" value="Genomic_DNA"/>
</dbReference>
<evidence type="ECO:0000313" key="4">
    <source>
        <dbReference type="EMBL" id="CAB4196147.1"/>
    </source>
</evidence>
<accession>A0A6J5SB55</accession>
<dbReference type="EMBL" id="LR797249">
    <property type="protein sequence ID" value="CAB4196147.1"/>
    <property type="molecule type" value="Genomic_DNA"/>
</dbReference>
<name>A0A6J5SB55_9CAUD</name>
<reference evidence="5" key="1">
    <citation type="submission" date="2020-05" db="EMBL/GenBank/DDBJ databases">
        <authorList>
            <person name="Chiriac C."/>
            <person name="Salcher M."/>
            <person name="Ghai R."/>
            <person name="Kavagutti S V."/>
        </authorList>
    </citation>
    <scope>NUCLEOTIDE SEQUENCE</scope>
</reference>
<dbReference type="EMBL" id="LR797372">
    <property type="protein sequence ID" value="CAB4210912.1"/>
    <property type="molecule type" value="Genomic_DNA"/>
</dbReference>
<evidence type="ECO:0000313" key="2">
    <source>
        <dbReference type="EMBL" id="CAB4168658.1"/>
    </source>
</evidence>
<gene>
    <name evidence="3" type="ORF">UFOVP1069_8</name>
    <name evidence="4" type="ORF">UFOVP1301_59</name>
    <name evidence="5" type="ORF">UFOVP1415_55</name>
    <name evidence="1" type="ORF">UFOVP663_44</name>
    <name evidence="2" type="ORF">UFOVP894_20</name>
</gene>
<evidence type="ECO:0000313" key="1">
    <source>
        <dbReference type="EMBL" id="CAB4156123.1"/>
    </source>
</evidence>
<evidence type="ECO:0000313" key="3">
    <source>
        <dbReference type="EMBL" id="CAB4180965.1"/>
    </source>
</evidence>